<organism evidence="1 2">
    <name type="scientific">Xylaria bambusicola</name>
    <dbReference type="NCBI Taxonomy" id="326684"/>
    <lineage>
        <taxon>Eukaryota</taxon>
        <taxon>Fungi</taxon>
        <taxon>Dikarya</taxon>
        <taxon>Ascomycota</taxon>
        <taxon>Pezizomycotina</taxon>
        <taxon>Sordariomycetes</taxon>
        <taxon>Xylariomycetidae</taxon>
        <taxon>Xylariales</taxon>
        <taxon>Xylariaceae</taxon>
        <taxon>Xylaria</taxon>
    </lineage>
</organism>
<name>A0AAN7UCB2_9PEZI</name>
<reference evidence="1 2" key="1">
    <citation type="submission" date="2023-10" db="EMBL/GenBank/DDBJ databases">
        <title>Draft genome sequence of Xylaria bambusicola isolate GMP-LS, the root and basal stem rot pathogen of sugarcane in Indonesia.</title>
        <authorList>
            <person name="Selvaraj P."/>
            <person name="Muralishankar V."/>
            <person name="Muruganantham S."/>
            <person name="Sp S."/>
            <person name="Haryani S."/>
            <person name="Lau K.J.X."/>
            <person name="Naqvi N.I."/>
        </authorList>
    </citation>
    <scope>NUCLEOTIDE SEQUENCE [LARGE SCALE GENOMIC DNA]</scope>
    <source>
        <strain evidence="1">GMP-LS</strain>
    </source>
</reference>
<gene>
    <name evidence="1" type="ORF">RRF57_000102</name>
</gene>
<proteinExistence type="predicted"/>
<sequence>MNITKLVRHNQIANLNYVLLVPEPQEATQSSPRIAVPRYLEQRNGTLAFLGRVCNTEAVCTNPHQDTI</sequence>
<dbReference type="Proteomes" id="UP001305414">
    <property type="component" value="Unassembled WGS sequence"/>
</dbReference>
<accession>A0AAN7UCB2</accession>
<evidence type="ECO:0000313" key="2">
    <source>
        <dbReference type="Proteomes" id="UP001305414"/>
    </source>
</evidence>
<keyword evidence="2" id="KW-1185">Reference proteome</keyword>
<comment type="caution">
    <text evidence="1">The sequence shown here is derived from an EMBL/GenBank/DDBJ whole genome shotgun (WGS) entry which is preliminary data.</text>
</comment>
<dbReference type="AlphaFoldDB" id="A0AAN7UCB2"/>
<dbReference type="EMBL" id="JAWHQM010000001">
    <property type="protein sequence ID" value="KAK5624386.1"/>
    <property type="molecule type" value="Genomic_DNA"/>
</dbReference>
<evidence type="ECO:0000313" key="1">
    <source>
        <dbReference type="EMBL" id="KAK5624386.1"/>
    </source>
</evidence>
<protein>
    <submittedName>
        <fullName evidence="1">Uncharacterized protein</fullName>
    </submittedName>
</protein>